<proteinExistence type="predicted"/>
<dbReference type="AlphaFoldDB" id="A0AAW0LKN6"/>
<dbReference type="EMBL" id="PKMF04000084">
    <property type="protein sequence ID" value="KAK7851680.1"/>
    <property type="molecule type" value="Genomic_DNA"/>
</dbReference>
<sequence length="133" mass="15216">MFEDMSDYDLTVEVVQELLGGFAETKYIISHWEGVPGSKSVYLGVSKGILGLMHLGQVRGSTWECLRECFGKSSWPKGVFGLMDLGQVRGSTWQCLRKYSGKSPRPNAPQPSQKEYLRGFERLLWKVFSFKWR</sequence>
<keyword evidence="2" id="KW-1185">Reference proteome</keyword>
<reference evidence="1 2" key="1">
    <citation type="journal article" date="2018" name="Sci. Data">
        <title>The draft genome sequence of cork oak.</title>
        <authorList>
            <person name="Ramos A.M."/>
            <person name="Usie A."/>
            <person name="Barbosa P."/>
            <person name="Barros P.M."/>
            <person name="Capote T."/>
            <person name="Chaves I."/>
            <person name="Simoes F."/>
            <person name="Abreu I."/>
            <person name="Carrasquinho I."/>
            <person name="Faro C."/>
            <person name="Guimaraes J.B."/>
            <person name="Mendonca D."/>
            <person name="Nobrega F."/>
            <person name="Rodrigues L."/>
            <person name="Saibo N.J.M."/>
            <person name="Varela M.C."/>
            <person name="Egas C."/>
            <person name="Matos J."/>
            <person name="Miguel C.M."/>
            <person name="Oliveira M.M."/>
            <person name="Ricardo C.P."/>
            <person name="Goncalves S."/>
        </authorList>
    </citation>
    <scope>NUCLEOTIDE SEQUENCE [LARGE SCALE GENOMIC DNA]</scope>
    <source>
        <strain evidence="2">cv. HL8</strain>
    </source>
</reference>
<name>A0AAW0LKN6_QUESU</name>
<accession>A0AAW0LKN6</accession>
<evidence type="ECO:0000313" key="1">
    <source>
        <dbReference type="EMBL" id="KAK7851680.1"/>
    </source>
</evidence>
<gene>
    <name evidence="1" type="ORF">CFP56_041266</name>
</gene>
<organism evidence="1 2">
    <name type="scientific">Quercus suber</name>
    <name type="common">Cork oak</name>
    <dbReference type="NCBI Taxonomy" id="58331"/>
    <lineage>
        <taxon>Eukaryota</taxon>
        <taxon>Viridiplantae</taxon>
        <taxon>Streptophyta</taxon>
        <taxon>Embryophyta</taxon>
        <taxon>Tracheophyta</taxon>
        <taxon>Spermatophyta</taxon>
        <taxon>Magnoliopsida</taxon>
        <taxon>eudicotyledons</taxon>
        <taxon>Gunneridae</taxon>
        <taxon>Pentapetalae</taxon>
        <taxon>rosids</taxon>
        <taxon>fabids</taxon>
        <taxon>Fagales</taxon>
        <taxon>Fagaceae</taxon>
        <taxon>Quercus</taxon>
    </lineage>
</organism>
<evidence type="ECO:0000313" key="2">
    <source>
        <dbReference type="Proteomes" id="UP000237347"/>
    </source>
</evidence>
<comment type="caution">
    <text evidence="1">The sequence shown here is derived from an EMBL/GenBank/DDBJ whole genome shotgun (WGS) entry which is preliminary data.</text>
</comment>
<protein>
    <submittedName>
        <fullName evidence="1">Uncharacterized protein</fullName>
    </submittedName>
</protein>
<dbReference type="Proteomes" id="UP000237347">
    <property type="component" value="Unassembled WGS sequence"/>
</dbReference>